<dbReference type="PANTHER" id="PTHR21310:SF42">
    <property type="entry name" value="BIFUNCTIONAL AAC_APH"/>
    <property type="match status" value="1"/>
</dbReference>
<proteinExistence type="predicted"/>
<name>A0ABY2US47_9RHOB</name>
<evidence type="ECO:0000313" key="2">
    <source>
        <dbReference type="EMBL" id="TLP60373.1"/>
    </source>
</evidence>
<dbReference type="InterPro" id="IPR011009">
    <property type="entry name" value="Kinase-like_dom_sf"/>
</dbReference>
<keyword evidence="3" id="KW-1185">Reference proteome</keyword>
<dbReference type="InterPro" id="IPR051678">
    <property type="entry name" value="AGP_Transferase"/>
</dbReference>
<dbReference type="PANTHER" id="PTHR21310">
    <property type="entry name" value="AMINOGLYCOSIDE PHOSPHOTRANSFERASE-RELATED-RELATED"/>
    <property type="match status" value="1"/>
</dbReference>
<dbReference type="SUPFAM" id="SSF56112">
    <property type="entry name" value="Protein kinase-like (PK-like)"/>
    <property type="match status" value="1"/>
</dbReference>
<evidence type="ECO:0000259" key="1">
    <source>
        <dbReference type="Pfam" id="PF01636"/>
    </source>
</evidence>
<reference evidence="2 3" key="1">
    <citation type="submission" date="2019-05" db="EMBL/GenBank/DDBJ databases">
        <title>Draft genome sequence of Pelagicola sp. DSW4-44.</title>
        <authorList>
            <person name="Oh J."/>
        </authorList>
    </citation>
    <scope>NUCLEOTIDE SEQUENCE [LARGE SCALE GENOMIC DNA]</scope>
    <source>
        <strain evidence="2 3">DSW4-44</strain>
    </source>
</reference>
<dbReference type="RefSeq" id="WP_138164133.1">
    <property type="nucleotide sequence ID" value="NZ_VAUA01000008.1"/>
</dbReference>
<gene>
    <name evidence="2" type="ORF">FEE96_16050</name>
</gene>
<dbReference type="EMBL" id="VAUA01000008">
    <property type="protein sequence ID" value="TLP60373.1"/>
    <property type="molecule type" value="Genomic_DNA"/>
</dbReference>
<dbReference type="InterPro" id="IPR002575">
    <property type="entry name" value="Aminoglycoside_PTrfase"/>
</dbReference>
<evidence type="ECO:0000313" key="3">
    <source>
        <dbReference type="Proteomes" id="UP000305041"/>
    </source>
</evidence>
<protein>
    <submittedName>
        <fullName evidence="2">Aminoglycoside phosphotransferase family protein</fullName>
    </submittedName>
</protein>
<comment type="caution">
    <text evidence="2">The sequence shown here is derived from an EMBL/GenBank/DDBJ whole genome shotgun (WGS) entry which is preliminary data.</text>
</comment>
<dbReference type="Gene3D" id="3.90.1200.10">
    <property type="match status" value="1"/>
</dbReference>
<dbReference type="Gene3D" id="3.30.200.20">
    <property type="entry name" value="Phosphorylase Kinase, domain 1"/>
    <property type="match status" value="1"/>
</dbReference>
<accession>A0ABY2US47</accession>
<dbReference type="Proteomes" id="UP000305041">
    <property type="component" value="Unassembled WGS sequence"/>
</dbReference>
<dbReference type="Pfam" id="PF01636">
    <property type="entry name" value="APH"/>
    <property type="match status" value="1"/>
</dbReference>
<sequence length="299" mass="33087">MDDGIDVEHRQVRALIDDQFPQFSGLSIEAIQPGGWNNRSFRLGEGYVVRMPSAKRYEPQIKREKLGLCRLTSQPSVRLPRYYAMGRAGHGYPYSWSILHWVEGTPIDATAMITDPVLARDLGQYLGKLQQSPTPSGLLPPGVDNFYRGGDLRVYETETLSALDQLKTECQSSFLRIWEQALTSSWQTPPVWVHGDVAPGNLLTTKGRLTGAVDFGLMAVGDPACDLVIAWAHLDKTCRKEFASTLPLGLACWQRAMGWALWKAAIVLAGEAAPAEQTAVAKRVLDLLSEDQSFLQNNS</sequence>
<organism evidence="2 3">
    <name type="scientific">Parasedimentitalea maritima</name>
    <dbReference type="NCBI Taxonomy" id="2578117"/>
    <lineage>
        <taxon>Bacteria</taxon>
        <taxon>Pseudomonadati</taxon>
        <taxon>Pseudomonadota</taxon>
        <taxon>Alphaproteobacteria</taxon>
        <taxon>Rhodobacterales</taxon>
        <taxon>Paracoccaceae</taxon>
        <taxon>Parasedimentitalea</taxon>
    </lineage>
</organism>
<feature type="domain" description="Aminoglycoside phosphotransferase" evidence="1">
    <location>
        <begin position="33"/>
        <end position="247"/>
    </location>
</feature>
<dbReference type="CDD" id="cd05155">
    <property type="entry name" value="APH_ChoK_like_1"/>
    <property type="match status" value="1"/>
</dbReference>